<evidence type="ECO:0000313" key="7">
    <source>
        <dbReference type="EMBL" id="KAK7867494.1"/>
    </source>
</evidence>
<dbReference type="InterPro" id="IPR029071">
    <property type="entry name" value="Ubiquitin-like_domsf"/>
</dbReference>
<dbReference type="EMBL" id="JAZDUA010000118">
    <property type="protein sequence ID" value="KAK7867494.1"/>
    <property type="molecule type" value="Genomic_DNA"/>
</dbReference>
<comment type="caution">
    <text evidence="7">The sequence shown here is derived from an EMBL/GenBank/DDBJ whole genome shotgun (WGS) entry which is preliminary data.</text>
</comment>
<dbReference type="Gene3D" id="3.10.20.90">
    <property type="entry name" value="Phosphatidylinositol 3-kinase Catalytic Subunit, Chain A, domain 1"/>
    <property type="match status" value="1"/>
</dbReference>
<feature type="compositionally biased region" description="Basic and acidic residues" evidence="6">
    <location>
        <begin position="153"/>
        <end position="201"/>
    </location>
</feature>
<evidence type="ECO:0000256" key="6">
    <source>
        <dbReference type="SAM" id="MobiDB-lite"/>
    </source>
</evidence>
<reference evidence="7 8" key="1">
    <citation type="submission" date="2024-03" db="EMBL/GenBank/DDBJ databases">
        <title>The genome assembly and annotation of the cricket Gryllus longicercus Weissman &amp; Gray.</title>
        <authorList>
            <person name="Szrajer S."/>
            <person name="Gray D."/>
            <person name="Ylla G."/>
        </authorList>
    </citation>
    <scope>NUCLEOTIDE SEQUENCE [LARGE SCALE GENOMIC DNA]</scope>
    <source>
        <strain evidence="7">DAG 2021-001</strain>
        <tissue evidence="7">Whole body minus gut</tissue>
    </source>
</reference>
<dbReference type="PANTHER" id="PTHR10969">
    <property type="entry name" value="MICROTUBULE-ASSOCIATED PROTEINS 1A/1B LIGHT CHAIN 3-RELATED"/>
    <property type="match status" value="1"/>
</dbReference>
<dbReference type="AlphaFoldDB" id="A0AAN9Z9C9"/>
<proteinExistence type="inferred from homology"/>
<name>A0AAN9Z9C9_9ORTH</name>
<evidence type="ECO:0008006" key="9">
    <source>
        <dbReference type="Google" id="ProtNLM"/>
    </source>
</evidence>
<keyword evidence="8" id="KW-1185">Reference proteome</keyword>
<dbReference type="SUPFAM" id="SSF54236">
    <property type="entry name" value="Ubiquitin-like"/>
    <property type="match status" value="1"/>
</dbReference>
<comment type="subcellular location">
    <subcellularLocation>
        <location evidence="1">Membrane</location>
    </subcellularLocation>
</comment>
<evidence type="ECO:0000256" key="4">
    <source>
        <dbReference type="ARBA" id="ARBA00023288"/>
    </source>
</evidence>
<organism evidence="7 8">
    <name type="scientific">Gryllus longicercus</name>
    <dbReference type="NCBI Taxonomy" id="2509291"/>
    <lineage>
        <taxon>Eukaryota</taxon>
        <taxon>Metazoa</taxon>
        <taxon>Ecdysozoa</taxon>
        <taxon>Arthropoda</taxon>
        <taxon>Hexapoda</taxon>
        <taxon>Insecta</taxon>
        <taxon>Pterygota</taxon>
        <taxon>Neoptera</taxon>
        <taxon>Polyneoptera</taxon>
        <taxon>Orthoptera</taxon>
        <taxon>Ensifera</taxon>
        <taxon>Gryllidea</taxon>
        <taxon>Grylloidea</taxon>
        <taxon>Gryllidae</taxon>
        <taxon>Gryllinae</taxon>
        <taxon>Gryllus</taxon>
    </lineage>
</organism>
<dbReference type="GO" id="GO:0016020">
    <property type="term" value="C:membrane"/>
    <property type="evidence" value="ECO:0007669"/>
    <property type="project" value="UniProtKB-SubCell"/>
</dbReference>
<dbReference type="InterPro" id="IPR004241">
    <property type="entry name" value="Atg8-like"/>
</dbReference>
<evidence type="ECO:0000256" key="2">
    <source>
        <dbReference type="ARBA" id="ARBA00007293"/>
    </source>
</evidence>
<accession>A0AAN9Z9C9</accession>
<keyword evidence="4" id="KW-0449">Lipoprotein</keyword>
<dbReference type="Pfam" id="PF02991">
    <property type="entry name" value="ATG8"/>
    <property type="match status" value="1"/>
</dbReference>
<evidence type="ECO:0000256" key="3">
    <source>
        <dbReference type="ARBA" id="ARBA00023136"/>
    </source>
</evidence>
<keyword evidence="3" id="KW-0472">Membrane</keyword>
<feature type="region of interest" description="Disordered" evidence="6">
    <location>
        <begin position="139"/>
        <end position="210"/>
    </location>
</feature>
<dbReference type="GO" id="GO:0006914">
    <property type="term" value="P:autophagy"/>
    <property type="evidence" value="ECO:0007669"/>
    <property type="project" value="UniProtKB-KW"/>
</dbReference>
<gene>
    <name evidence="7" type="ORF">R5R35_004502</name>
</gene>
<keyword evidence="5" id="KW-0072">Autophagy</keyword>
<comment type="similarity">
    <text evidence="2 5">Belongs to the ATG8 family.</text>
</comment>
<dbReference type="Proteomes" id="UP001378592">
    <property type="component" value="Unassembled WGS sequence"/>
</dbReference>
<evidence type="ECO:0000256" key="5">
    <source>
        <dbReference type="RuleBase" id="RU004384"/>
    </source>
</evidence>
<evidence type="ECO:0000313" key="8">
    <source>
        <dbReference type="Proteomes" id="UP001378592"/>
    </source>
</evidence>
<sequence length="210" mass="24234">MDSKESQEWILVGITYEFKIRKTLEQRRSQAEAELQRYPNKVPVVVEEVAEESTFAPLPNRKFMVPRQLTAGQFYYMLRQRLRLASEETLFVYLGGYLPRATDALGCVYDRFHDEDGFLYAAYSPTEEMEGPKVVAVPKAHSPAAPPSTPTTPDEHERESEWEERDRPPDRASDRTPDRQPDRKRSSTSDRAPARDRERSGGVRRGSRTR</sequence>
<protein>
    <recommendedName>
        <fullName evidence="9">Autophagy-related protein</fullName>
    </recommendedName>
</protein>
<evidence type="ECO:0000256" key="1">
    <source>
        <dbReference type="ARBA" id="ARBA00004370"/>
    </source>
</evidence>